<proteinExistence type="predicted"/>
<dbReference type="InterPro" id="IPR029063">
    <property type="entry name" value="SAM-dependent_MTases_sf"/>
</dbReference>
<feature type="region of interest" description="Disordered" evidence="1">
    <location>
        <begin position="1"/>
        <end position="27"/>
    </location>
</feature>
<dbReference type="PANTHER" id="PTHR39290">
    <property type="entry name" value="C3H1-TYPE DOMAIN-CONTAINING PROTEIN-RELATED"/>
    <property type="match status" value="1"/>
</dbReference>
<evidence type="ECO:0000313" key="3">
    <source>
        <dbReference type="Proteomes" id="UP001492380"/>
    </source>
</evidence>
<comment type="caution">
    <text evidence="2">The sequence shown here is derived from an EMBL/GenBank/DDBJ whole genome shotgun (WGS) entry which is preliminary data.</text>
</comment>
<dbReference type="PANTHER" id="PTHR39290:SF6">
    <property type="entry name" value="S-ADENOSYL-L-METHIONINE-DEPENDENT METHYLTRANSFERASES SUPERFAMILY PROTEIN"/>
    <property type="match status" value="1"/>
</dbReference>
<organism evidence="2 3">
    <name type="scientific">Phyllosticta capitalensis</name>
    <dbReference type="NCBI Taxonomy" id="121624"/>
    <lineage>
        <taxon>Eukaryota</taxon>
        <taxon>Fungi</taxon>
        <taxon>Dikarya</taxon>
        <taxon>Ascomycota</taxon>
        <taxon>Pezizomycotina</taxon>
        <taxon>Dothideomycetes</taxon>
        <taxon>Dothideomycetes incertae sedis</taxon>
        <taxon>Botryosphaeriales</taxon>
        <taxon>Phyllostictaceae</taxon>
        <taxon>Phyllosticta</taxon>
    </lineage>
</organism>
<dbReference type="Proteomes" id="UP001492380">
    <property type="component" value="Unassembled WGS sequence"/>
</dbReference>
<accession>A0ABR1YB87</accession>
<reference evidence="2 3" key="1">
    <citation type="submission" date="2024-04" db="EMBL/GenBank/DDBJ databases">
        <title>Phyllosticta paracitricarpa is synonymous to the EU quarantine fungus P. citricarpa based on phylogenomic analyses.</title>
        <authorList>
            <consortium name="Lawrence Berkeley National Laboratory"/>
            <person name="Van Ingen-Buijs V.A."/>
            <person name="Van Westerhoven A.C."/>
            <person name="Haridas S."/>
            <person name="Skiadas P."/>
            <person name="Martin F."/>
            <person name="Groenewald J.Z."/>
            <person name="Crous P.W."/>
            <person name="Seidl M.F."/>
        </authorList>
    </citation>
    <scope>NUCLEOTIDE SEQUENCE [LARGE SCALE GENOMIC DNA]</scope>
    <source>
        <strain evidence="2 3">CBS 123374</strain>
    </source>
</reference>
<gene>
    <name evidence="2" type="ORF">HDK90DRAFT_114076</name>
</gene>
<dbReference type="EMBL" id="JBBWRZ010000014">
    <property type="protein sequence ID" value="KAK8223180.1"/>
    <property type="molecule type" value="Genomic_DNA"/>
</dbReference>
<dbReference type="SUPFAM" id="SSF53335">
    <property type="entry name" value="S-adenosyl-L-methionine-dependent methyltransferases"/>
    <property type="match status" value="1"/>
</dbReference>
<keyword evidence="3" id="KW-1185">Reference proteome</keyword>
<evidence type="ECO:0000256" key="1">
    <source>
        <dbReference type="SAM" id="MobiDB-lite"/>
    </source>
</evidence>
<evidence type="ECO:0000313" key="2">
    <source>
        <dbReference type="EMBL" id="KAK8223180.1"/>
    </source>
</evidence>
<protein>
    <submittedName>
        <fullName evidence="2">Uncharacterized protein</fullName>
    </submittedName>
</protein>
<dbReference type="Gene3D" id="3.40.50.150">
    <property type="entry name" value="Vaccinia Virus protein VP39"/>
    <property type="match status" value="1"/>
</dbReference>
<name>A0ABR1YB87_9PEZI</name>
<sequence>MLPPKQPQTVGSSAQFDPEAFLSSWNPDDALPQNDDLRTSISKAFQLPASDKYVYRAVAAVTLEQVQQVIGFGGQHGLHGWYVDDEGKQIPPPPAADIAAYTSIFSPSTSTASALRALGSNAKKDTLRAAVAAHLQSHLHLSPATPTLSLSLPNKRKQPFANPYYDYWAWSCRALEWSGPVPSTAATKISHHVLPVFYLHFGCVVPTWDAVALMQQLAAHAPPQPKPKGWPGRGVLEIGSGNGYWALLLRRAGLSVTAVDNLHSEWRTMWIGDTVYEDGIKYLKQNGGARDKILLLVYPQVGQDFTGRVLRAYEGDYIVVAGTQNHNGYTGFQTETIAEWMVREKKDYQHVAQVPLPSFAGKDEALFVFVRTRSA</sequence>